<keyword evidence="2" id="KW-0808">Transferase</keyword>
<dbReference type="InterPro" id="IPR013785">
    <property type="entry name" value="Aldolase_TIM"/>
</dbReference>
<dbReference type="Gene3D" id="3.20.20.70">
    <property type="entry name" value="Aldolase class I"/>
    <property type="match status" value="1"/>
</dbReference>
<comment type="cofactor">
    <cofactor evidence="1">
        <name>Zn(2+)</name>
        <dbReference type="ChEBI" id="CHEBI:29105"/>
    </cofactor>
</comment>
<evidence type="ECO:0000256" key="3">
    <source>
        <dbReference type="ARBA" id="ARBA00022723"/>
    </source>
</evidence>
<accession>A0A939HQ02</accession>
<evidence type="ECO:0000256" key="1">
    <source>
        <dbReference type="ARBA" id="ARBA00001947"/>
    </source>
</evidence>
<dbReference type="PANTHER" id="PTHR37418:SF2">
    <property type="entry name" value="3-KETO-5-AMINOHEXANOATE CLEAVAGE ENZYME"/>
    <property type="match status" value="1"/>
</dbReference>
<organism evidence="5 6">
    <name type="scientific">Acetobacter garciniae</name>
    <dbReference type="NCBI Taxonomy" id="2817435"/>
    <lineage>
        <taxon>Bacteria</taxon>
        <taxon>Pseudomonadati</taxon>
        <taxon>Pseudomonadota</taxon>
        <taxon>Alphaproteobacteria</taxon>
        <taxon>Acetobacterales</taxon>
        <taxon>Acetobacteraceae</taxon>
        <taxon>Acetobacter</taxon>
    </lineage>
</organism>
<keyword evidence="6" id="KW-1185">Reference proteome</keyword>
<dbReference type="AlphaFoldDB" id="A0A939HQ02"/>
<comment type="caution">
    <text evidence="5">The sequence shown here is derived from an EMBL/GenBank/DDBJ whole genome shotgun (WGS) entry which is preliminary data.</text>
</comment>
<dbReference type="GO" id="GO:0046872">
    <property type="term" value="F:metal ion binding"/>
    <property type="evidence" value="ECO:0007669"/>
    <property type="project" value="UniProtKB-KW"/>
</dbReference>
<proteinExistence type="predicted"/>
<dbReference type="PANTHER" id="PTHR37418">
    <property type="entry name" value="3-KETO-5-AMINOHEXANOATE CLEAVAGE ENZYME-RELATED"/>
    <property type="match status" value="1"/>
</dbReference>
<dbReference type="InterPro" id="IPR008567">
    <property type="entry name" value="BKACE"/>
</dbReference>
<evidence type="ECO:0000256" key="2">
    <source>
        <dbReference type="ARBA" id="ARBA00022679"/>
    </source>
</evidence>
<name>A0A939HQ02_9PROT</name>
<dbReference type="Pfam" id="PF05853">
    <property type="entry name" value="BKACE"/>
    <property type="match status" value="1"/>
</dbReference>
<evidence type="ECO:0000256" key="4">
    <source>
        <dbReference type="ARBA" id="ARBA00022833"/>
    </source>
</evidence>
<gene>
    <name evidence="5" type="ORF">J2D77_13235</name>
</gene>
<keyword evidence="3" id="KW-0479">Metal-binding</keyword>
<evidence type="ECO:0000313" key="5">
    <source>
        <dbReference type="EMBL" id="MBO1326114.1"/>
    </source>
</evidence>
<dbReference type="GO" id="GO:0043720">
    <property type="term" value="F:3-keto-5-aminohexanoate cleavage activity"/>
    <property type="evidence" value="ECO:0007669"/>
    <property type="project" value="InterPro"/>
</dbReference>
<dbReference type="EMBL" id="JAFVMH010000007">
    <property type="protein sequence ID" value="MBO1326114.1"/>
    <property type="molecule type" value="Genomic_DNA"/>
</dbReference>
<protein>
    <submittedName>
        <fullName evidence="5">3-keto-5-aminohexanoate cleavage protein</fullName>
    </submittedName>
</protein>
<evidence type="ECO:0000313" key="6">
    <source>
        <dbReference type="Proteomes" id="UP000664073"/>
    </source>
</evidence>
<keyword evidence="4" id="KW-0862">Zinc</keyword>
<dbReference type="Proteomes" id="UP000664073">
    <property type="component" value="Unassembled WGS sequence"/>
</dbReference>
<reference evidence="5" key="1">
    <citation type="submission" date="2021-03" db="EMBL/GenBank/DDBJ databases">
        <title>The complete genome sequence of Acetobacter sp. TBRC 12339.</title>
        <authorList>
            <person name="Charoenyingcharoen P."/>
            <person name="Yukphan P."/>
        </authorList>
    </citation>
    <scope>NUCLEOTIDE SEQUENCE</scope>
    <source>
        <strain evidence="5">TBRC 12339</strain>
    </source>
</reference>
<sequence length="313" mass="33229">MCSSIVSPDIVPPHGGAPCVIAVAITGSVPRKSDNPTLPVTPSEQIESTHQAFEAGATLVHIHVRNADETPSSDPALFAAVQEGVQRHCPGMIVQFSTGGRGRDPSQRGSALYLRPDMASLSTGSVNFPTIVYENGAALVTSLASSMKTYDVAPEIEIFDLSHIHGARRLIDAGLMGPRPHVQFVLGVKNAMPADEHLLDILLAEKQRILPDATWTAAGIGQFQTPVMDWALARKADAVRTGLEDNIRITRDRLARGNAELVQIACERLAAAGRAPATPAQARQMLGLRPVAEPAAGTGQHAMQQEAVSEIGR</sequence>
<dbReference type="RefSeq" id="WP_207846792.1">
    <property type="nucleotide sequence ID" value="NZ_JAFVMH010000007.1"/>
</dbReference>